<accession>A0A7C4Y113</accession>
<keyword evidence="1" id="KW-0472">Membrane</keyword>
<dbReference type="EMBL" id="DTHV01000146">
    <property type="protein sequence ID" value="HGW60695.1"/>
    <property type="molecule type" value="Genomic_DNA"/>
</dbReference>
<keyword evidence="1" id="KW-1133">Transmembrane helix</keyword>
<feature type="transmembrane region" description="Helical" evidence="1">
    <location>
        <begin position="45"/>
        <end position="73"/>
    </location>
</feature>
<keyword evidence="1" id="KW-0812">Transmembrane</keyword>
<sequence>MAKIRAYNTLTGRIENLWTWDERRREKKLYSMPHKFRYTKRQDQAVLRMSIGLIKLSLLLIATAWILGVLGIIK</sequence>
<comment type="caution">
    <text evidence="2">The sequence shown here is derived from an EMBL/GenBank/DDBJ whole genome shotgun (WGS) entry which is preliminary data.</text>
</comment>
<reference evidence="2" key="1">
    <citation type="journal article" date="2020" name="mSystems">
        <title>Genome- and Community-Level Interaction Insights into Carbon Utilization and Element Cycling Functions of Hydrothermarchaeota in Hydrothermal Sediment.</title>
        <authorList>
            <person name="Zhou Z."/>
            <person name="Liu Y."/>
            <person name="Xu W."/>
            <person name="Pan J."/>
            <person name="Luo Z.H."/>
            <person name="Li M."/>
        </authorList>
    </citation>
    <scope>NUCLEOTIDE SEQUENCE [LARGE SCALE GENOMIC DNA]</scope>
    <source>
        <strain evidence="2">SpSt-794</strain>
    </source>
</reference>
<organism evidence="2">
    <name type="scientific">Caldisericum exile</name>
    <dbReference type="NCBI Taxonomy" id="693075"/>
    <lineage>
        <taxon>Bacteria</taxon>
        <taxon>Pseudomonadati</taxon>
        <taxon>Caldisericota/Cryosericota group</taxon>
        <taxon>Caldisericota</taxon>
        <taxon>Caldisericia</taxon>
        <taxon>Caldisericales</taxon>
        <taxon>Caldisericaceae</taxon>
        <taxon>Caldisericum</taxon>
    </lineage>
</organism>
<evidence type="ECO:0000313" key="2">
    <source>
        <dbReference type="EMBL" id="HGW60695.1"/>
    </source>
</evidence>
<name>A0A7C4Y113_9BACT</name>
<gene>
    <name evidence="2" type="ORF">ENV82_04630</name>
</gene>
<proteinExistence type="predicted"/>
<protein>
    <submittedName>
        <fullName evidence="2">Uncharacterized protein</fullName>
    </submittedName>
</protein>
<evidence type="ECO:0000256" key="1">
    <source>
        <dbReference type="SAM" id="Phobius"/>
    </source>
</evidence>
<dbReference type="AlphaFoldDB" id="A0A7C4Y113"/>